<proteinExistence type="predicted"/>
<keyword evidence="5" id="KW-0406">Ion transport</keyword>
<dbReference type="GO" id="GO:0005886">
    <property type="term" value="C:plasma membrane"/>
    <property type="evidence" value="ECO:0007669"/>
    <property type="project" value="TreeGrafter"/>
</dbReference>
<protein>
    <recommendedName>
        <fullName evidence="9">Potassium channel domain-containing protein</fullName>
    </recommendedName>
</protein>
<evidence type="ECO:0000256" key="6">
    <source>
        <dbReference type="ARBA" id="ARBA00023136"/>
    </source>
</evidence>
<dbReference type="InParanoid" id="E3NMA5"/>
<evidence type="ECO:0000256" key="7">
    <source>
        <dbReference type="ARBA" id="ARBA00023303"/>
    </source>
</evidence>
<gene>
    <name evidence="10" type="ORF">CRE_09890</name>
</gene>
<sequence length="158" mass="17864">MTKNNIQLKPNHYPSKLFFPGYGNVAPRTFGGRLFVIGYGLIGIPFTLLAIADLGKFISEMMVVAKTFCKKTWKKLKKAWNPNFIRYPKLSGAKDLSNTDIEEKILENEKIENEIESSVASIPRISETMEEIPSDSEDTGSRSINIWSINFKTVRSIT</sequence>
<dbReference type="PANTHER" id="PTHR11003">
    <property type="entry name" value="POTASSIUM CHANNEL, SUBFAMILY K"/>
    <property type="match status" value="1"/>
</dbReference>
<evidence type="ECO:0000259" key="9">
    <source>
        <dbReference type="Pfam" id="PF07885"/>
    </source>
</evidence>
<keyword evidence="4 8" id="KW-1133">Transmembrane helix</keyword>
<evidence type="ECO:0000256" key="2">
    <source>
        <dbReference type="ARBA" id="ARBA00022448"/>
    </source>
</evidence>
<dbReference type="HOGENOM" id="CLU_1670985_0_0_1"/>
<dbReference type="GO" id="GO:0030322">
    <property type="term" value="P:stabilization of membrane potential"/>
    <property type="evidence" value="ECO:0007669"/>
    <property type="project" value="TreeGrafter"/>
</dbReference>
<dbReference type="STRING" id="31234.E3NMA5"/>
<keyword evidence="3 8" id="KW-0812">Transmembrane</keyword>
<dbReference type="AlphaFoldDB" id="E3NMA5"/>
<keyword evidence="7" id="KW-0407">Ion channel</keyword>
<dbReference type="eggNOG" id="KOG1418">
    <property type="taxonomic scope" value="Eukaryota"/>
</dbReference>
<dbReference type="SUPFAM" id="SSF81324">
    <property type="entry name" value="Voltage-gated potassium channels"/>
    <property type="match status" value="1"/>
</dbReference>
<evidence type="ECO:0000256" key="4">
    <source>
        <dbReference type="ARBA" id="ARBA00022989"/>
    </source>
</evidence>
<dbReference type="GO" id="GO:0022841">
    <property type="term" value="F:potassium ion leak channel activity"/>
    <property type="evidence" value="ECO:0007669"/>
    <property type="project" value="TreeGrafter"/>
</dbReference>
<accession>E3NMA5</accession>
<evidence type="ECO:0000313" key="11">
    <source>
        <dbReference type="Proteomes" id="UP000008281"/>
    </source>
</evidence>
<comment type="subcellular location">
    <subcellularLocation>
        <location evidence="1">Membrane</location>
        <topology evidence="1">Multi-pass membrane protein</topology>
    </subcellularLocation>
</comment>
<dbReference type="GO" id="GO:0015271">
    <property type="term" value="F:outward rectifier potassium channel activity"/>
    <property type="evidence" value="ECO:0007669"/>
    <property type="project" value="TreeGrafter"/>
</dbReference>
<organism evidence="11">
    <name type="scientific">Caenorhabditis remanei</name>
    <name type="common">Caenorhabditis vulgaris</name>
    <dbReference type="NCBI Taxonomy" id="31234"/>
    <lineage>
        <taxon>Eukaryota</taxon>
        <taxon>Metazoa</taxon>
        <taxon>Ecdysozoa</taxon>
        <taxon>Nematoda</taxon>
        <taxon>Chromadorea</taxon>
        <taxon>Rhabditida</taxon>
        <taxon>Rhabditina</taxon>
        <taxon>Rhabditomorpha</taxon>
        <taxon>Rhabditoidea</taxon>
        <taxon>Rhabditidae</taxon>
        <taxon>Peloderinae</taxon>
        <taxon>Caenorhabditis</taxon>
    </lineage>
</organism>
<dbReference type="PANTHER" id="PTHR11003:SF317">
    <property type="entry name" value="POTASSIUM CHANNEL DOMAIN-CONTAINING PROTEIN"/>
    <property type="match status" value="1"/>
</dbReference>
<reference evidence="10" key="1">
    <citation type="submission" date="2007-07" db="EMBL/GenBank/DDBJ databases">
        <title>PCAP assembly of the Caenorhabditis remanei genome.</title>
        <authorList>
            <consortium name="The Caenorhabditis remanei Sequencing Consortium"/>
            <person name="Wilson R.K."/>
        </authorList>
    </citation>
    <scope>NUCLEOTIDE SEQUENCE [LARGE SCALE GENOMIC DNA]</scope>
    <source>
        <strain evidence="10">PB4641</strain>
    </source>
</reference>
<dbReference type="Proteomes" id="UP000008281">
    <property type="component" value="Unassembled WGS sequence"/>
</dbReference>
<dbReference type="EMBL" id="DS269009">
    <property type="protein sequence ID" value="EFP07134.1"/>
    <property type="molecule type" value="Genomic_DNA"/>
</dbReference>
<dbReference type="Gene3D" id="1.10.287.70">
    <property type="match status" value="1"/>
</dbReference>
<name>E3NMA5_CAERE</name>
<feature type="domain" description="Potassium channel" evidence="9">
    <location>
        <begin position="21"/>
        <end position="59"/>
    </location>
</feature>
<feature type="transmembrane region" description="Helical" evidence="8">
    <location>
        <begin position="30"/>
        <end position="52"/>
    </location>
</feature>
<dbReference type="InterPro" id="IPR013099">
    <property type="entry name" value="K_chnl_dom"/>
</dbReference>
<dbReference type="OrthoDB" id="297496at2759"/>
<evidence type="ECO:0000256" key="5">
    <source>
        <dbReference type="ARBA" id="ARBA00023065"/>
    </source>
</evidence>
<evidence type="ECO:0000256" key="8">
    <source>
        <dbReference type="SAM" id="Phobius"/>
    </source>
</evidence>
<keyword evidence="11" id="KW-1185">Reference proteome</keyword>
<dbReference type="InterPro" id="IPR003280">
    <property type="entry name" value="2pore_dom_K_chnl"/>
</dbReference>
<evidence type="ECO:0000256" key="1">
    <source>
        <dbReference type="ARBA" id="ARBA00004141"/>
    </source>
</evidence>
<evidence type="ECO:0000313" key="10">
    <source>
        <dbReference type="EMBL" id="EFP07134.1"/>
    </source>
</evidence>
<keyword evidence="6 8" id="KW-0472">Membrane</keyword>
<evidence type="ECO:0000256" key="3">
    <source>
        <dbReference type="ARBA" id="ARBA00022692"/>
    </source>
</evidence>
<dbReference type="Pfam" id="PF07885">
    <property type="entry name" value="Ion_trans_2"/>
    <property type="match status" value="1"/>
</dbReference>
<keyword evidence="2" id="KW-0813">Transport</keyword>